<dbReference type="GO" id="GO:0031624">
    <property type="term" value="F:ubiquitin conjugating enzyme binding"/>
    <property type="evidence" value="ECO:0007669"/>
    <property type="project" value="TreeGrafter"/>
</dbReference>
<dbReference type="GO" id="GO:0097602">
    <property type="term" value="F:cullin family protein binding"/>
    <property type="evidence" value="ECO:0007669"/>
    <property type="project" value="TreeGrafter"/>
</dbReference>
<sequence>MELLQELSQIVLVDAEELQLSRHVLCVKLCGYFADGTGLLLEENEKFCEIYDFAFGWAKEKVCVISIKTWIYISHYWFSAVLSKFLEDISTLGQKSLALDTAIRMWQLLFEEKQWPLVNHWCQFLQVA</sequence>
<reference evidence="4" key="1">
    <citation type="journal article" date="2020" name="Nat. Commun.">
        <title>Genome assembly of wild tea tree DASZ reveals pedigree and selection history of tea varieties.</title>
        <authorList>
            <person name="Zhang W."/>
            <person name="Zhang Y."/>
            <person name="Qiu H."/>
            <person name="Guo Y."/>
            <person name="Wan H."/>
            <person name="Zhang X."/>
            <person name="Scossa F."/>
            <person name="Alseekh S."/>
            <person name="Zhang Q."/>
            <person name="Wang P."/>
            <person name="Xu L."/>
            <person name="Schmidt M.H."/>
            <person name="Jia X."/>
            <person name="Li D."/>
            <person name="Zhu A."/>
            <person name="Guo F."/>
            <person name="Chen W."/>
            <person name="Ni D."/>
            <person name="Usadel B."/>
            <person name="Fernie A.R."/>
            <person name="Wen W."/>
        </authorList>
    </citation>
    <scope>NUCLEOTIDE SEQUENCE [LARGE SCALE GENOMIC DNA]</scope>
    <source>
        <strain evidence="4">cv. G240</strain>
    </source>
</reference>
<dbReference type="PANTHER" id="PTHR12281">
    <property type="entry name" value="RP42 RELATED"/>
    <property type="match status" value="1"/>
</dbReference>
<organism evidence="3 4">
    <name type="scientific">Camellia sinensis</name>
    <name type="common">Tea plant</name>
    <name type="synonym">Thea sinensis</name>
    <dbReference type="NCBI Taxonomy" id="4442"/>
    <lineage>
        <taxon>Eukaryota</taxon>
        <taxon>Viridiplantae</taxon>
        <taxon>Streptophyta</taxon>
        <taxon>Embryophyta</taxon>
        <taxon>Tracheophyta</taxon>
        <taxon>Spermatophyta</taxon>
        <taxon>Magnoliopsida</taxon>
        <taxon>eudicotyledons</taxon>
        <taxon>Gunneridae</taxon>
        <taxon>Pentapetalae</taxon>
        <taxon>asterids</taxon>
        <taxon>Ericales</taxon>
        <taxon>Theaceae</taxon>
        <taxon>Camellia</taxon>
    </lineage>
</organism>
<name>A0A7J7FT76_CAMSI</name>
<evidence type="ECO:0000259" key="2">
    <source>
        <dbReference type="PROSITE" id="PS51229"/>
    </source>
</evidence>
<dbReference type="PROSITE" id="PS51229">
    <property type="entry name" value="DCUN1"/>
    <property type="match status" value="1"/>
</dbReference>
<dbReference type="GO" id="GO:0032182">
    <property type="term" value="F:ubiquitin-like protein binding"/>
    <property type="evidence" value="ECO:0007669"/>
    <property type="project" value="TreeGrafter"/>
</dbReference>
<dbReference type="EMBL" id="JACBKZ010000014">
    <property type="protein sequence ID" value="KAF5931522.1"/>
    <property type="molecule type" value="Genomic_DNA"/>
</dbReference>
<keyword evidence="4" id="KW-1185">Reference proteome</keyword>
<dbReference type="GO" id="GO:0000151">
    <property type="term" value="C:ubiquitin ligase complex"/>
    <property type="evidence" value="ECO:0007669"/>
    <property type="project" value="TreeGrafter"/>
</dbReference>
<dbReference type="Proteomes" id="UP000593564">
    <property type="component" value="Unassembled WGS sequence"/>
</dbReference>
<protein>
    <recommendedName>
        <fullName evidence="1">Defective in cullin neddylation protein</fullName>
    </recommendedName>
</protein>
<dbReference type="AlphaFoldDB" id="A0A7J7FT76"/>
<dbReference type="InterPro" id="IPR014764">
    <property type="entry name" value="DCN-prot"/>
</dbReference>
<proteinExistence type="predicted"/>
<dbReference type="InterPro" id="IPR005176">
    <property type="entry name" value="PONY_dom"/>
</dbReference>
<comment type="caution">
    <text evidence="3">The sequence shown here is derived from an EMBL/GenBank/DDBJ whole genome shotgun (WGS) entry which is preliminary data.</text>
</comment>
<accession>A0A7J7FT76</accession>
<evidence type="ECO:0000256" key="1">
    <source>
        <dbReference type="RuleBase" id="RU410713"/>
    </source>
</evidence>
<dbReference type="PANTHER" id="PTHR12281:SF2">
    <property type="entry name" value="DEFECTIVE IN CULLIN NEDDYLATION PROTEIN"/>
    <property type="match status" value="1"/>
</dbReference>
<evidence type="ECO:0000313" key="3">
    <source>
        <dbReference type="EMBL" id="KAF5931522.1"/>
    </source>
</evidence>
<feature type="domain" description="DCUN1" evidence="2">
    <location>
        <begin position="1"/>
        <end position="128"/>
    </location>
</feature>
<dbReference type="GO" id="GO:0045116">
    <property type="term" value="P:protein neddylation"/>
    <property type="evidence" value="ECO:0007669"/>
    <property type="project" value="TreeGrafter"/>
</dbReference>
<gene>
    <name evidence="3" type="ORF">HYC85_027693</name>
</gene>
<reference evidence="3 4" key="2">
    <citation type="submission" date="2020-07" db="EMBL/GenBank/DDBJ databases">
        <title>Genome assembly of wild tea tree DASZ reveals pedigree and selection history of tea varieties.</title>
        <authorList>
            <person name="Zhang W."/>
        </authorList>
    </citation>
    <scope>NUCLEOTIDE SEQUENCE [LARGE SCALE GENOMIC DNA]</scope>
    <source>
        <strain evidence="4">cv. G240</strain>
        <tissue evidence="3">Leaf</tissue>
    </source>
</reference>
<comment type="function">
    <text evidence="1">Neddylation of cullins play an essential role in the regulation of SCF-type complexes activity.</text>
</comment>
<dbReference type="InterPro" id="IPR042460">
    <property type="entry name" value="DCN1-like_PONY"/>
</dbReference>
<evidence type="ECO:0000313" key="4">
    <source>
        <dbReference type="Proteomes" id="UP000593564"/>
    </source>
</evidence>
<dbReference type="Pfam" id="PF03556">
    <property type="entry name" value="Cullin_binding"/>
    <property type="match status" value="1"/>
</dbReference>
<dbReference type="Gene3D" id="1.10.238.200">
    <property type="entry name" value="Cullin, PONY binding domain"/>
    <property type="match status" value="1"/>
</dbReference>